<name>A0A329RQR4_9STRA</name>
<dbReference type="Proteomes" id="UP000736787">
    <property type="component" value="Unassembled WGS sequence"/>
</dbReference>
<accession>A0A329RQR4</accession>
<dbReference type="OrthoDB" id="10281462at2759"/>
<reference evidence="5 6" key="1">
    <citation type="submission" date="2018-01" db="EMBL/GenBank/DDBJ databases">
        <title>Draft genome of the strawberry crown rot pathogen Phytophthora cactorum.</title>
        <authorList>
            <person name="Armitage A.D."/>
            <person name="Lysoe E."/>
            <person name="Nellist C.F."/>
            <person name="Harrison R.J."/>
            <person name="Brurberg M.B."/>
        </authorList>
    </citation>
    <scope>NUCLEOTIDE SEQUENCE [LARGE SCALE GENOMIC DNA]</scope>
    <source>
        <strain evidence="5 6">10300</strain>
    </source>
</reference>
<evidence type="ECO:0000313" key="6">
    <source>
        <dbReference type="Proteomes" id="UP000251314"/>
    </source>
</evidence>
<evidence type="ECO:0000313" key="2">
    <source>
        <dbReference type="EMBL" id="KAG2923715.1"/>
    </source>
</evidence>
<comment type="caution">
    <text evidence="5">The sequence shown here is derived from an EMBL/GenBank/DDBJ whole genome shotgun (WGS) entry which is preliminary data.</text>
</comment>
<evidence type="ECO:0000313" key="3">
    <source>
        <dbReference type="EMBL" id="KAG2971312.1"/>
    </source>
</evidence>
<protein>
    <submittedName>
        <fullName evidence="5">Uncharacterized protein</fullName>
    </submittedName>
</protein>
<keyword evidence="1" id="KW-0175">Coiled coil</keyword>
<evidence type="ECO:0000256" key="1">
    <source>
        <dbReference type="SAM" id="Coils"/>
    </source>
</evidence>
<organism evidence="5 6">
    <name type="scientific">Phytophthora cactorum</name>
    <dbReference type="NCBI Taxonomy" id="29920"/>
    <lineage>
        <taxon>Eukaryota</taxon>
        <taxon>Sar</taxon>
        <taxon>Stramenopiles</taxon>
        <taxon>Oomycota</taxon>
        <taxon>Peronosporomycetes</taxon>
        <taxon>Peronosporales</taxon>
        <taxon>Peronosporaceae</taxon>
        <taxon>Phytophthora</taxon>
    </lineage>
</organism>
<sequence>MSEDTKEHAGEIHLAMINTQLVKEHAQFTKERARSKHEISKLQNQLTKAHEETIRLSMTNEKIAADCERFQAYTIELEAGLQATRDSQKIFESRISQIQRDKLQFEYQLKLADAERRVKLLEVEARLYVKVFDSKSAQDCVSIIVQN</sequence>
<dbReference type="EMBL" id="MJFZ01000602">
    <property type="protein sequence ID" value="RAW26965.1"/>
    <property type="molecule type" value="Genomic_DNA"/>
</dbReference>
<evidence type="ECO:0000313" key="4">
    <source>
        <dbReference type="EMBL" id="KAG3214349.1"/>
    </source>
</evidence>
<dbReference type="EMBL" id="RCMV01000645">
    <property type="protein sequence ID" value="KAG3214349.1"/>
    <property type="molecule type" value="Genomic_DNA"/>
</dbReference>
<dbReference type="Proteomes" id="UP000251314">
    <property type="component" value="Unassembled WGS sequence"/>
</dbReference>
<dbReference type="EMBL" id="RCMK01000529">
    <property type="protein sequence ID" value="KAG2923715.1"/>
    <property type="molecule type" value="Genomic_DNA"/>
</dbReference>
<reference evidence="2" key="2">
    <citation type="submission" date="2018-10" db="EMBL/GenBank/DDBJ databases">
        <title>Effector identification in a new, highly contiguous assembly of the strawberry crown rot pathogen Phytophthora cactorum.</title>
        <authorList>
            <person name="Armitage A.D."/>
            <person name="Nellist C.F."/>
            <person name="Bates H."/>
            <person name="Vickerstaff R.J."/>
            <person name="Harrison R.J."/>
        </authorList>
    </citation>
    <scope>NUCLEOTIDE SEQUENCE</scope>
    <source>
        <strain evidence="2">4040</strain>
        <strain evidence="3">P415</strain>
        <strain evidence="4">P421</strain>
    </source>
</reference>
<dbReference type="EMBL" id="RCML01000676">
    <property type="protein sequence ID" value="KAG2971312.1"/>
    <property type="molecule type" value="Genomic_DNA"/>
</dbReference>
<gene>
    <name evidence="5" type="ORF">PC110_g16639</name>
    <name evidence="2" type="ORF">PC117_g15644</name>
    <name evidence="3" type="ORF">PC118_g16363</name>
    <name evidence="4" type="ORF">PC129_g14725</name>
</gene>
<dbReference type="Proteomes" id="UP000760860">
    <property type="component" value="Unassembled WGS sequence"/>
</dbReference>
<dbReference type="Proteomes" id="UP000697107">
    <property type="component" value="Unassembled WGS sequence"/>
</dbReference>
<dbReference type="AlphaFoldDB" id="A0A329RQR4"/>
<proteinExistence type="predicted"/>
<dbReference type="VEuPathDB" id="FungiDB:PC110_g16639"/>
<keyword evidence="6" id="KW-1185">Reference proteome</keyword>
<evidence type="ECO:0000313" key="5">
    <source>
        <dbReference type="EMBL" id="RAW26965.1"/>
    </source>
</evidence>
<feature type="coiled-coil region" evidence="1">
    <location>
        <begin position="25"/>
        <end position="52"/>
    </location>
</feature>